<keyword evidence="3 6" id="KW-0547">Nucleotide-binding</keyword>
<dbReference type="SMART" id="SM00382">
    <property type="entry name" value="AAA"/>
    <property type="match status" value="1"/>
</dbReference>
<dbReference type="EMBL" id="CP000473">
    <property type="protein sequence ID" value="ABJ82010.1"/>
    <property type="molecule type" value="Genomic_DNA"/>
</dbReference>
<evidence type="ECO:0000256" key="4">
    <source>
        <dbReference type="ARBA" id="ARBA00022840"/>
    </source>
</evidence>
<evidence type="ECO:0000313" key="9">
    <source>
        <dbReference type="EMBL" id="ABJ82010.1"/>
    </source>
</evidence>
<evidence type="ECO:0000256" key="6">
    <source>
        <dbReference type="RuleBase" id="RU004527"/>
    </source>
</evidence>
<sequence length="248" mass="26217">MSEEERQRAIWLKLARMAPHSPARDTCFSSGFQALDEALGGGLPRGQMVEFYGPSGCGKTTLAIQIAAHAQAGGLTCAWIDADRTFDAAYAAHLGAAVDRIPVAQPDSAEEGLEVTRALIDSGAVDLVIVDSAAALVPKLELEAGIGYYSKGLHSRVLSSGLRNLRRALARTGACVVFLNQVRNRPSGGSGETSAGGPPLKLFAAVRLALTPLEGTRLRLRVLKNKVAAQTSGRELEWVRGSGFVESH</sequence>
<dbReference type="Gene3D" id="3.40.50.300">
    <property type="entry name" value="P-loop containing nucleotide triphosphate hydrolases"/>
    <property type="match status" value="1"/>
</dbReference>
<dbReference type="AlphaFoldDB" id="Q02AB2"/>
<organism evidence="9">
    <name type="scientific">Solibacter usitatus (strain Ellin6076)</name>
    <dbReference type="NCBI Taxonomy" id="234267"/>
    <lineage>
        <taxon>Bacteria</taxon>
        <taxon>Pseudomonadati</taxon>
        <taxon>Acidobacteriota</taxon>
        <taxon>Terriglobia</taxon>
        <taxon>Bryobacterales</taxon>
        <taxon>Solibacteraceae</taxon>
        <taxon>Candidatus Solibacter</taxon>
    </lineage>
</organism>
<dbReference type="InParanoid" id="Q02AB2"/>
<name>Q02AB2_SOLUE</name>
<keyword evidence="5 6" id="KW-0233">DNA recombination</keyword>
<dbReference type="InterPro" id="IPR027417">
    <property type="entry name" value="P-loop_NTPase"/>
</dbReference>
<dbReference type="OrthoDB" id="9839540at2"/>
<dbReference type="PANTHER" id="PTHR45900">
    <property type="entry name" value="RECA"/>
    <property type="match status" value="1"/>
</dbReference>
<dbReference type="GO" id="GO:0140664">
    <property type="term" value="F:ATP-dependent DNA damage sensor activity"/>
    <property type="evidence" value="ECO:0007669"/>
    <property type="project" value="InterPro"/>
</dbReference>
<protein>
    <recommendedName>
        <fullName evidence="2">Protein RecA</fullName>
    </recommendedName>
</protein>
<dbReference type="eggNOG" id="COG0468">
    <property type="taxonomic scope" value="Bacteria"/>
</dbReference>
<dbReference type="InterPro" id="IPR003593">
    <property type="entry name" value="AAA+_ATPase"/>
</dbReference>
<dbReference type="HOGENOM" id="CLU_1119576_0_0_0"/>
<dbReference type="KEGG" id="sus:Acid_1012"/>
<keyword evidence="6" id="KW-0238">DNA-binding</keyword>
<dbReference type="PROSITE" id="PS50162">
    <property type="entry name" value="RECA_2"/>
    <property type="match status" value="1"/>
</dbReference>
<evidence type="ECO:0000256" key="3">
    <source>
        <dbReference type="ARBA" id="ARBA00022741"/>
    </source>
</evidence>
<keyword evidence="6" id="KW-0227">DNA damage</keyword>
<evidence type="ECO:0000259" key="7">
    <source>
        <dbReference type="PROSITE" id="PS50162"/>
    </source>
</evidence>
<dbReference type="PANTHER" id="PTHR45900:SF1">
    <property type="entry name" value="MITOCHONDRIAL DNA REPAIR PROTEIN RECA HOMOLOG-RELATED"/>
    <property type="match status" value="1"/>
</dbReference>
<accession>Q02AB2</accession>
<dbReference type="InterPro" id="IPR020587">
    <property type="entry name" value="RecA_monomer-monomer_interface"/>
</dbReference>
<dbReference type="GO" id="GO:0006281">
    <property type="term" value="P:DNA repair"/>
    <property type="evidence" value="ECO:0007669"/>
    <property type="project" value="InterPro"/>
</dbReference>
<evidence type="ECO:0000259" key="8">
    <source>
        <dbReference type="PROSITE" id="PS50163"/>
    </source>
</evidence>
<dbReference type="PROSITE" id="PS50163">
    <property type="entry name" value="RECA_3"/>
    <property type="match status" value="1"/>
</dbReference>
<dbReference type="PRINTS" id="PR00142">
    <property type="entry name" value="RECA"/>
</dbReference>
<dbReference type="InterPro" id="IPR049428">
    <property type="entry name" value="RecA-like_N"/>
</dbReference>
<reference evidence="9" key="1">
    <citation type="submission" date="2006-10" db="EMBL/GenBank/DDBJ databases">
        <title>Complete sequence of Solibacter usitatus Ellin6076.</title>
        <authorList>
            <consortium name="US DOE Joint Genome Institute"/>
            <person name="Copeland A."/>
            <person name="Lucas S."/>
            <person name="Lapidus A."/>
            <person name="Barry K."/>
            <person name="Detter J.C."/>
            <person name="Glavina del Rio T."/>
            <person name="Hammon N."/>
            <person name="Israni S."/>
            <person name="Dalin E."/>
            <person name="Tice H."/>
            <person name="Pitluck S."/>
            <person name="Thompson L.S."/>
            <person name="Brettin T."/>
            <person name="Bruce D."/>
            <person name="Han C."/>
            <person name="Tapia R."/>
            <person name="Gilna P."/>
            <person name="Schmutz J."/>
            <person name="Larimer F."/>
            <person name="Land M."/>
            <person name="Hauser L."/>
            <person name="Kyrpides N."/>
            <person name="Mikhailova N."/>
            <person name="Janssen P.H."/>
            <person name="Kuske C.R."/>
            <person name="Richardson P."/>
        </authorList>
    </citation>
    <scope>NUCLEOTIDE SEQUENCE</scope>
    <source>
        <strain evidence="9">Ellin6076</strain>
    </source>
</reference>
<evidence type="ECO:0000256" key="5">
    <source>
        <dbReference type="ARBA" id="ARBA00023172"/>
    </source>
</evidence>
<proteinExistence type="inferred from homology"/>
<dbReference type="STRING" id="234267.Acid_1012"/>
<evidence type="ECO:0000256" key="1">
    <source>
        <dbReference type="ARBA" id="ARBA00009391"/>
    </source>
</evidence>
<dbReference type="InterPro" id="IPR013765">
    <property type="entry name" value="DNA_recomb/repair_RecA"/>
</dbReference>
<evidence type="ECO:0000256" key="2">
    <source>
        <dbReference type="ARBA" id="ARBA00015553"/>
    </source>
</evidence>
<dbReference type="SUPFAM" id="SSF52540">
    <property type="entry name" value="P-loop containing nucleoside triphosphate hydrolases"/>
    <property type="match status" value="1"/>
</dbReference>
<keyword evidence="4 6" id="KW-0067">ATP-binding</keyword>
<feature type="domain" description="RecA family profile 1" evidence="7">
    <location>
        <begin position="24"/>
        <end position="182"/>
    </location>
</feature>
<dbReference type="GO" id="GO:0006310">
    <property type="term" value="P:DNA recombination"/>
    <property type="evidence" value="ECO:0007669"/>
    <property type="project" value="UniProtKB-KW"/>
</dbReference>
<dbReference type="Pfam" id="PF00154">
    <property type="entry name" value="RecA_N"/>
    <property type="match status" value="1"/>
</dbReference>
<dbReference type="GO" id="GO:0005524">
    <property type="term" value="F:ATP binding"/>
    <property type="evidence" value="ECO:0007669"/>
    <property type="project" value="UniProtKB-KW"/>
</dbReference>
<feature type="domain" description="RecA family profile 2" evidence="8">
    <location>
        <begin position="189"/>
        <end position="248"/>
    </location>
</feature>
<gene>
    <name evidence="9" type="ordered locus">Acid_1012</name>
</gene>
<dbReference type="InterPro" id="IPR020588">
    <property type="entry name" value="RecA_ATP-bd"/>
</dbReference>
<comment type="similarity">
    <text evidence="1 6">Belongs to the RecA family.</text>
</comment>
<dbReference type="GO" id="GO:0003697">
    <property type="term" value="F:single-stranded DNA binding"/>
    <property type="evidence" value="ECO:0007669"/>
    <property type="project" value="InterPro"/>
</dbReference>